<dbReference type="AlphaFoldDB" id="A0A1H7JD75"/>
<dbReference type="PANTHER" id="PTHR36974">
    <property type="entry name" value="MEMBRANE PROTEIN-RELATED"/>
    <property type="match status" value="1"/>
</dbReference>
<sequence length="124" mass="14145">MKIFQLIVLFILAFLMLAGAFNHLYAPETYKEFIPEFFPETLAHMLSAIAEAAIGFALLIPKYRKWGGLGLFILMIAFLPIHVWDLTKDTPAIGSKVAAMIRIAVQFLFIATGWWIYKTYRTKS</sequence>
<keyword evidence="4 5" id="KW-0472">Membrane</keyword>
<organism evidence="7 8">
    <name type="scientific">Maribacter orientalis</name>
    <dbReference type="NCBI Taxonomy" id="228957"/>
    <lineage>
        <taxon>Bacteria</taxon>
        <taxon>Pseudomonadati</taxon>
        <taxon>Bacteroidota</taxon>
        <taxon>Flavobacteriia</taxon>
        <taxon>Flavobacteriales</taxon>
        <taxon>Flavobacteriaceae</taxon>
        <taxon>Maribacter</taxon>
    </lineage>
</organism>
<accession>A0A1H7JD75</accession>
<gene>
    <name evidence="7" type="ORF">SAMN04488008_10224</name>
</gene>
<dbReference type="OrthoDB" id="327939at2"/>
<keyword evidence="2 5" id="KW-0812">Transmembrane</keyword>
<dbReference type="Pfam" id="PF07291">
    <property type="entry name" value="MauE"/>
    <property type="match status" value="1"/>
</dbReference>
<feature type="transmembrane region" description="Helical" evidence="5">
    <location>
        <begin position="41"/>
        <end position="59"/>
    </location>
</feature>
<evidence type="ECO:0000313" key="7">
    <source>
        <dbReference type="EMBL" id="SEK71920.1"/>
    </source>
</evidence>
<evidence type="ECO:0000256" key="3">
    <source>
        <dbReference type="ARBA" id="ARBA00022989"/>
    </source>
</evidence>
<evidence type="ECO:0000259" key="6">
    <source>
        <dbReference type="Pfam" id="PF07291"/>
    </source>
</evidence>
<dbReference type="GO" id="GO:0016020">
    <property type="term" value="C:membrane"/>
    <property type="evidence" value="ECO:0007669"/>
    <property type="project" value="UniProtKB-SubCell"/>
</dbReference>
<dbReference type="Proteomes" id="UP000198990">
    <property type="component" value="Unassembled WGS sequence"/>
</dbReference>
<protein>
    <submittedName>
        <fullName evidence="7">Uncharacterized membrane protein</fullName>
    </submittedName>
</protein>
<feature type="transmembrane region" description="Helical" evidence="5">
    <location>
        <begin position="96"/>
        <end position="117"/>
    </location>
</feature>
<keyword evidence="8" id="KW-1185">Reference proteome</keyword>
<evidence type="ECO:0000313" key="8">
    <source>
        <dbReference type="Proteomes" id="UP000198990"/>
    </source>
</evidence>
<evidence type="ECO:0000256" key="2">
    <source>
        <dbReference type="ARBA" id="ARBA00022692"/>
    </source>
</evidence>
<dbReference type="EMBL" id="FNZN01000002">
    <property type="protein sequence ID" value="SEK71920.1"/>
    <property type="molecule type" value="Genomic_DNA"/>
</dbReference>
<name>A0A1H7JD75_9FLAO</name>
<evidence type="ECO:0000256" key="1">
    <source>
        <dbReference type="ARBA" id="ARBA00004141"/>
    </source>
</evidence>
<feature type="transmembrane region" description="Helical" evidence="5">
    <location>
        <begin position="66"/>
        <end position="84"/>
    </location>
</feature>
<feature type="domain" description="Methylamine utilisation protein MauE" evidence="6">
    <location>
        <begin position="1"/>
        <end position="79"/>
    </location>
</feature>
<dbReference type="RefSeq" id="WP_091620151.1">
    <property type="nucleotide sequence ID" value="NZ_FNZN01000002.1"/>
</dbReference>
<evidence type="ECO:0000256" key="4">
    <source>
        <dbReference type="ARBA" id="ARBA00023136"/>
    </source>
</evidence>
<comment type="subcellular location">
    <subcellularLocation>
        <location evidence="1">Membrane</location>
        <topology evidence="1">Multi-pass membrane protein</topology>
    </subcellularLocation>
</comment>
<proteinExistence type="predicted"/>
<reference evidence="8" key="1">
    <citation type="submission" date="2016-10" db="EMBL/GenBank/DDBJ databases">
        <authorList>
            <person name="Varghese N."/>
            <person name="Submissions S."/>
        </authorList>
    </citation>
    <scope>NUCLEOTIDE SEQUENCE [LARGE SCALE GENOMIC DNA]</scope>
    <source>
        <strain evidence="8">DSM 16471</strain>
    </source>
</reference>
<dbReference type="PANTHER" id="PTHR36974:SF1">
    <property type="entry name" value="DOXX FAMILY MEMBRANE PROTEIN"/>
    <property type="match status" value="1"/>
</dbReference>
<evidence type="ECO:0000256" key="5">
    <source>
        <dbReference type="SAM" id="Phobius"/>
    </source>
</evidence>
<dbReference type="STRING" id="228957.SAMN04488008_10224"/>
<keyword evidence="3 5" id="KW-1133">Transmembrane helix</keyword>
<dbReference type="GO" id="GO:0030416">
    <property type="term" value="P:methylamine metabolic process"/>
    <property type="evidence" value="ECO:0007669"/>
    <property type="project" value="InterPro"/>
</dbReference>
<dbReference type="InterPro" id="IPR009908">
    <property type="entry name" value="Methylamine_util_MauE"/>
</dbReference>